<dbReference type="Proteomes" id="UP000316921">
    <property type="component" value="Chromosome"/>
</dbReference>
<feature type="region of interest" description="Disordered" evidence="1">
    <location>
        <begin position="504"/>
        <end position="551"/>
    </location>
</feature>
<feature type="region of interest" description="Disordered" evidence="1">
    <location>
        <begin position="108"/>
        <end position="147"/>
    </location>
</feature>
<evidence type="ECO:0000313" key="2">
    <source>
        <dbReference type="EMBL" id="QDU68928.1"/>
    </source>
</evidence>
<dbReference type="AlphaFoldDB" id="A0A518BPM7"/>
<gene>
    <name evidence="2" type="ORF">Pla133_40430</name>
</gene>
<organism evidence="2 3">
    <name type="scientific">Engelhardtia mirabilis</name>
    <dbReference type="NCBI Taxonomy" id="2528011"/>
    <lineage>
        <taxon>Bacteria</taxon>
        <taxon>Pseudomonadati</taxon>
        <taxon>Planctomycetota</taxon>
        <taxon>Planctomycetia</taxon>
        <taxon>Planctomycetia incertae sedis</taxon>
        <taxon>Engelhardtia</taxon>
    </lineage>
</organism>
<accession>A0A518BPM7</accession>
<protein>
    <submittedName>
        <fullName evidence="2">Uncharacterized protein</fullName>
    </submittedName>
</protein>
<sequence length="1119" mass="116250">MPTGAKGRVERLHLKVEGAGPEAFELRTRLERIARSGLGAKLDSLLAGQASQLRGAVIGRLRVELDFDLAGLDDEAAGWLWAQKILIAAQASLERDGERAMSELEFEAAPPATGPSPAVARPTDVPHAASSPTAVPAPGGTPADLTPAPQGPTFHSSAIPLPAEPSSTAHPAEARIVAGEVRRSDAAAVARVATALVAKSESNDADARFERAPLGADSRASWNRALWAALGAEPWFAAGQRPRPTRAAAAPKRLAEDPLEDWLRATCSRIVVTGEQRAAGEAAPTWIRGVLGAFAGPPWFLGERRASEQRPGSDRRGAARVTALLELLAAVPAGLSEPSVGAALGELEALRESDAVHEPTGAPRRHGTSVLTEALMQRWPGREPGAVRTNISALIETRSGRAGAIVLLIAAYLDGCSSPLAHGVDRATQAIGRRLAGWIAELASSNTPWPPILDPAAARATWVRGRTAPQLAEILAVLRLPGGGGGGLSGAAVMGAAAAPIARGTQPHLGGAKVPSQRLAASRESDGAAPATAAGAGTVDDGATVAGGPADPSPDRTLIAALAAALVEACANAEAGSAPLAKVSGPHVAQALSTIRTGSRARPHWLSPDAERAGWIRAGRAPSAADLAGLIRVGSGDWAATTFESRAESEEVESNTVEGLIDALVAFVDGALTNGSSGGGAIVWRIEGSSDGASGACPPLVREELAPRPESVTAAQTRASLGRRVAAAIARLDQLGAPWPEWIDRGAAETAWVRERRAPEPTELWATLRLPFPPGGARTGDELERAIRGTRHLPAARVGGGSSARSNDLELALLFELALPAPGALGDPAQRARAAARLAQALRQRIESGASLPDWFDRDQASWIGEGRPPTPAELGRLRTAISTAPAPSGTAEHDQVTVLEPLWSGAARVSDRELDGSGSRALTVERWSAEPGSMADPDGWTPSRAAGLALLVAFLPGACADLFEQLETPDRESLRQLHRQWLLASVCNLERPEGWHADPMTLLLAGIPLEAEAGRPLARTIEAPLPAQALAVERVARALLASLANVIPGMASHGPGAIEQYFILRSGRIGPRSGSARRTQLGRRELDQLLERSSLPLGLVSLSWVGLLDVSIVGGRHP</sequence>
<dbReference type="KEGG" id="pbap:Pla133_40430"/>
<reference evidence="2 3" key="1">
    <citation type="submission" date="2019-02" db="EMBL/GenBank/DDBJ databases">
        <title>Deep-cultivation of Planctomycetes and their phenomic and genomic characterization uncovers novel biology.</title>
        <authorList>
            <person name="Wiegand S."/>
            <person name="Jogler M."/>
            <person name="Boedeker C."/>
            <person name="Pinto D."/>
            <person name="Vollmers J."/>
            <person name="Rivas-Marin E."/>
            <person name="Kohn T."/>
            <person name="Peeters S.H."/>
            <person name="Heuer A."/>
            <person name="Rast P."/>
            <person name="Oberbeckmann S."/>
            <person name="Bunk B."/>
            <person name="Jeske O."/>
            <person name="Meyerdierks A."/>
            <person name="Storesund J.E."/>
            <person name="Kallscheuer N."/>
            <person name="Luecker S."/>
            <person name="Lage O.M."/>
            <person name="Pohl T."/>
            <person name="Merkel B.J."/>
            <person name="Hornburger P."/>
            <person name="Mueller R.-W."/>
            <person name="Bruemmer F."/>
            <person name="Labrenz M."/>
            <person name="Spormann A.M."/>
            <person name="Op den Camp H."/>
            <person name="Overmann J."/>
            <person name="Amann R."/>
            <person name="Jetten M.S.M."/>
            <person name="Mascher T."/>
            <person name="Medema M.H."/>
            <person name="Devos D.P."/>
            <person name="Kaster A.-K."/>
            <person name="Ovreas L."/>
            <person name="Rohde M."/>
            <person name="Galperin M.Y."/>
            <person name="Jogler C."/>
        </authorList>
    </citation>
    <scope>NUCLEOTIDE SEQUENCE [LARGE SCALE GENOMIC DNA]</scope>
    <source>
        <strain evidence="2 3">Pla133</strain>
    </source>
</reference>
<proteinExistence type="predicted"/>
<name>A0A518BPM7_9BACT</name>
<evidence type="ECO:0000256" key="1">
    <source>
        <dbReference type="SAM" id="MobiDB-lite"/>
    </source>
</evidence>
<keyword evidence="3" id="KW-1185">Reference proteome</keyword>
<dbReference type="RefSeq" id="WP_145068359.1">
    <property type="nucleotide sequence ID" value="NZ_CP036287.1"/>
</dbReference>
<feature type="compositionally biased region" description="Low complexity" evidence="1">
    <location>
        <begin position="132"/>
        <end position="143"/>
    </location>
</feature>
<feature type="compositionally biased region" description="Low complexity" evidence="1">
    <location>
        <begin position="527"/>
        <end position="548"/>
    </location>
</feature>
<evidence type="ECO:0000313" key="3">
    <source>
        <dbReference type="Proteomes" id="UP000316921"/>
    </source>
</evidence>
<dbReference type="EMBL" id="CP036287">
    <property type="protein sequence ID" value="QDU68928.1"/>
    <property type="molecule type" value="Genomic_DNA"/>
</dbReference>